<name>A0A832QX24_9RHOB</name>
<sequence>MTQMLDEPQAADDREADNPPPGFVPLNPCSEAELLSGPYYVRLDEDAPAIGFRVHRRHLNRGGMCHGGVLATLADMNITPISRREDLGEVNPTISMTLDYFAPVVLGQWVEAQPQILRRTRNILFSRCVLTADGMPAVNASVVYKIGRKRDGDGGAFA</sequence>
<dbReference type="Pfam" id="PF03061">
    <property type="entry name" value="4HBT"/>
    <property type="match status" value="1"/>
</dbReference>
<dbReference type="InterPro" id="IPR029069">
    <property type="entry name" value="HotDog_dom_sf"/>
</dbReference>
<dbReference type="Proteomes" id="UP000580830">
    <property type="component" value="Unassembled WGS sequence"/>
</dbReference>
<evidence type="ECO:0000256" key="1">
    <source>
        <dbReference type="SAM" id="MobiDB-lite"/>
    </source>
</evidence>
<dbReference type="Gene3D" id="3.10.129.10">
    <property type="entry name" value="Hotdog Thioesterase"/>
    <property type="match status" value="1"/>
</dbReference>
<dbReference type="EMBL" id="DULP01000150">
    <property type="protein sequence ID" value="HHW34501.1"/>
    <property type="molecule type" value="Genomic_DNA"/>
</dbReference>
<evidence type="ECO:0000259" key="2">
    <source>
        <dbReference type="Pfam" id="PF03061"/>
    </source>
</evidence>
<gene>
    <name evidence="3" type="ORF">GXX24_10245</name>
</gene>
<comment type="caution">
    <text evidence="3">The sequence shown here is derived from an EMBL/GenBank/DDBJ whole genome shotgun (WGS) entry which is preliminary data.</text>
</comment>
<reference evidence="3 4" key="1">
    <citation type="journal article" date="2020" name="Biotechnol. Biofuels">
        <title>New insights from the biogas microbiome by comprehensive genome-resolved metagenomics of nearly 1600 species originating from multiple anaerobic digesters.</title>
        <authorList>
            <person name="Campanaro S."/>
            <person name="Treu L."/>
            <person name="Rodriguez-R L.M."/>
            <person name="Kovalovszki A."/>
            <person name="Ziels R.M."/>
            <person name="Maus I."/>
            <person name="Zhu X."/>
            <person name="Kougias P.G."/>
            <person name="Basile A."/>
            <person name="Luo G."/>
            <person name="Schluter A."/>
            <person name="Konstantinidis K.T."/>
            <person name="Angelidaki I."/>
        </authorList>
    </citation>
    <scope>NUCLEOTIDE SEQUENCE [LARGE SCALE GENOMIC DNA]</scope>
    <source>
        <strain evidence="3">AS04akNAM_125</strain>
    </source>
</reference>
<proteinExistence type="predicted"/>
<accession>A0A832QX24</accession>
<dbReference type="CDD" id="cd03443">
    <property type="entry name" value="PaaI_thioesterase"/>
    <property type="match status" value="1"/>
</dbReference>
<evidence type="ECO:0000313" key="4">
    <source>
        <dbReference type="Proteomes" id="UP000580830"/>
    </source>
</evidence>
<dbReference type="SUPFAM" id="SSF54637">
    <property type="entry name" value="Thioesterase/thiol ester dehydrase-isomerase"/>
    <property type="match status" value="1"/>
</dbReference>
<organism evidence="3 4">
    <name type="scientific">Paracoccus solventivorans</name>
    <dbReference type="NCBI Taxonomy" id="53463"/>
    <lineage>
        <taxon>Bacteria</taxon>
        <taxon>Pseudomonadati</taxon>
        <taxon>Pseudomonadota</taxon>
        <taxon>Alphaproteobacteria</taxon>
        <taxon>Rhodobacterales</taxon>
        <taxon>Paracoccaceae</taxon>
        <taxon>Paracoccus</taxon>
    </lineage>
</organism>
<feature type="region of interest" description="Disordered" evidence="1">
    <location>
        <begin position="1"/>
        <end position="24"/>
    </location>
</feature>
<protein>
    <submittedName>
        <fullName evidence="3">PaaI family thioesterase</fullName>
    </submittedName>
</protein>
<dbReference type="InterPro" id="IPR006683">
    <property type="entry name" value="Thioestr_dom"/>
</dbReference>
<dbReference type="GO" id="GO:0016790">
    <property type="term" value="F:thiolester hydrolase activity"/>
    <property type="evidence" value="ECO:0007669"/>
    <property type="project" value="UniProtKB-ARBA"/>
</dbReference>
<evidence type="ECO:0000313" key="3">
    <source>
        <dbReference type="EMBL" id="HHW34501.1"/>
    </source>
</evidence>
<feature type="domain" description="Thioesterase" evidence="2">
    <location>
        <begin position="62"/>
        <end position="134"/>
    </location>
</feature>
<dbReference type="AlphaFoldDB" id="A0A832QX24"/>